<gene>
    <name evidence="14" type="ORF">B0I35DRAFT_458458</name>
</gene>
<feature type="binding site" evidence="9">
    <location>
        <position position="281"/>
    </location>
    <ligand>
        <name>Ca(2+)</name>
        <dbReference type="ChEBI" id="CHEBI:29108"/>
        <label>2</label>
    </ligand>
</feature>
<feature type="disulfide bond" evidence="11">
    <location>
        <begin position="123"/>
        <end position="208"/>
    </location>
</feature>
<comment type="similarity">
    <text evidence="1 12">Belongs to the peroxidase family. Ligninase subfamily.</text>
</comment>
<keyword evidence="12" id="KW-0732">Signal</keyword>
<keyword evidence="9 12" id="KW-0106">Calcium</keyword>
<feature type="binding site" evidence="9">
    <location>
        <position position="137"/>
    </location>
    <ligand>
        <name>Ca(2+)</name>
        <dbReference type="ChEBI" id="CHEBI:29108"/>
        <label>1</label>
    </ligand>
</feature>
<evidence type="ECO:0000256" key="8">
    <source>
        <dbReference type="PIRSR" id="PIRSR601621-1"/>
    </source>
</evidence>
<dbReference type="EC" id="1.11.1.-" evidence="12"/>
<dbReference type="GO" id="GO:0004601">
    <property type="term" value="F:peroxidase activity"/>
    <property type="evidence" value="ECO:0007669"/>
    <property type="project" value="UniProtKB-KW"/>
</dbReference>
<feature type="binding site" evidence="9">
    <location>
        <position position="153"/>
    </location>
    <ligand>
        <name>Ca(2+)</name>
        <dbReference type="ChEBI" id="CHEBI:29108"/>
        <label>1</label>
    </ligand>
</feature>
<dbReference type="Proteomes" id="UP000813444">
    <property type="component" value="Unassembled WGS sequence"/>
</dbReference>
<feature type="active site" description="Proton acceptor" evidence="8">
    <location>
        <position position="136"/>
    </location>
</feature>
<feature type="binding site" evidence="9">
    <location>
        <position position="264"/>
    </location>
    <ligand>
        <name>Ca(2+)</name>
        <dbReference type="ChEBI" id="CHEBI:29108"/>
        <label>2</label>
    </ligand>
</feature>
<dbReference type="PROSITE" id="PS50873">
    <property type="entry name" value="PEROXIDASE_4"/>
    <property type="match status" value="1"/>
</dbReference>
<dbReference type="PANTHER" id="PTHR31356">
    <property type="entry name" value="THYLAKOID LUMENAL 29 KDA PROTEIN, CHLOROPLASTIC-RELATED"/>
    <property type="match status" value="1"/>
</dbReference>
<keyword evidence="6 9" id="KW-0408">Iron</keyword>
<evidence type="ECO:0000313" key="14">
    <source>
        <dbReference type="EMBL" id="KAH7324784.1"/>
    </source>
</evidence>
<dbReference type="GO" id="GO:0034599">
    <property type="term" value="P:cellular response to oxidative stress"/>
    <property type="evidence" value="ECO:0007669"/>
    <property type="project" value="InterPro"/>
</dbReference>
<dbReference type="GO" id="GO:0042744">
    <property type="term" value="P:hydrogen peroxide catabolic process"/>
    <property type="evidence" value="ECO:0007669"/>
    <property type="project" value="TreeGrafter"/>
</dbReference>
<keyword evidence="2 12" id="KW-0575">Peroxidase</keyword>
<comment type="cofactor">
    <cofactor evidence="9 12">
        <name>Ca(2+)</name>
        <dbReference type="ChEBI" id="CHEBI:29108"/>
    </cofactor>
    <text evidence="9 12">Binds 2 calcium ions per subunit.</text>
</comment>
<evidence type="ECO:0000256" key="11">
    <source>
        <dbReference type="PIRSR" id="PIRSR601621-4"/>
    </source>
</evidence>
<feature type="binding site" description="axial binding residue" evidence="9">
    <location>
        <position position="263"/>
    </location>
    <ligand>
        <name>heme b</name>
        <dbReference type="ChEBI" id="CHEBI:60344"/>
    </ligand>
    <ligandPart>
        <name>Fe</name>
        <dbReference type="ChEBI" id="CHEBI:18248"/>
    </ligandPart>
</feature>
<feature type="signal peptide" evidence="12">
    <location>
        <begin position="1"/>
        <end position="21"/>
    </location>
</feature>
<comment type="cofactor">
    <cofactor evidence="9">
        <name>heme b</name>
        <dbReference type="ChEBI" id="CHEBI:60344"/>
    </cofactor>
    <text evidence="9">Binds 1 heme b (iron(II)-protoporphyrin IX) group per subunit.</text>
</comment>
<dbReference type="InterPro" id="IPR002016">
    <property type="entry name" value="Haem_peroxidase"/>
</dbReference>
<reference evidence="14" key="1">
    <citation type="journal article" date="2021" name="Nat. Commun.">
        <title>Genetic determinants of endophytism in the Arabidopsis root mycobiome.</title>
        <authorList>
            <person name="Mesny F."/>
            <person name="Miyauchi S."/>
            <person name="Thiergart T."/>
            <person name="Pickel B."/>
            <person name="Atanasova L."/>
            <person name="Karlsson M."/>
            <person name="Huettel B."/>
            <person name="Barry K.W."/>
            <person name="Haridas S."/>
            <person name="Chen C."/>
            <person name="Bauer D."/>
            <person name="Andreopoulos W."/>
            <person name="Pangilinan J."/>
            <person name="LaButti K."/>
            <person name="Riley R."/>
            <person name="Lipzen A."/>
            <person name="Clum A."/>
            <person name="Drula E."/>
            <person name="Henrissat B."/>
            <person name="Kohler A."/>
            <person name="Grigoriev I.V."/>
            <person name="Martin F.M."/>
            <person name="Hacquard S."/>
        </authorList>
    </citation>
    <scope>NUCLEOTIDE SEQUENCE</scope>
    <source>
        <strain evidence="14">MPI-CAGE-CH-0235</strain>
    </source>
</reference>
<feature type="binding site" evidence="9">
    <location>
        <position position="283"/>
    </location>
    <ligand>
        <name>Ca(2+)</name>
        <dbReference type="ChEBI" id="CHEBI:29108"/>
        <label>2</label>
    </ligand>
</feature>
<dbReference type="Gene3D" id="1.10.520.10">
    <property type="match status" value="1"/>
</dbReference>
<feature type="domain" description="Plant heme peroxidase family profile" evidence="13">
    <location>
        <begin position="149"/>
        <end position="390"/>
    </location>
</feature>
<dbReference type="InterPro" id="IPR010255">
    <property type="entry name" value="Haem_peroxidase_sf"/>
</dbReference>
<dbReference type="AlphaFoldDB" id="A0A8K0WUJ5"/>
<feature type="binding site" evidence="9">
    <location>
        <position position="288"/>
    </location>
    <ligand>
        <name>Ca(2+)</name>
        <dbReference type="ChEBI" id="CHEBI:29108"/>
        <label>2</label>
    </ligand>
</feature>
<dbReference type="PRINTS" id="PR00462">
    <property type="entry name" value="LIGNINASE"/>
</dbReference>
<keyword evidence="4 9" id="KW-0479">Metal-binding</keyword>
<dbReference type="PANTHER" id="PTHR31356:SF66">
    <property type="entry name" value="CATALASE-PEROXIDASE"/>
    <property type="match status" value="1"/>
</dbReference>
<dbReference type="InterPro" id="IPR001621">
    <property type="entry name" value="Ligninase"/>
</dbReference>
<evidence type="ECO:0000256" key="3">
    <source>
        <dbReference type="ARBA" id="ARBA00022617"/>
    </source>
</evidence>
<dbReference type="PRINTS" id="PR00458">
    <property type="entry name" value="PEROXIDASE"/>
</dbReference>
<evidence type="ECO:0000256" key="12">
    <source>
        <dbReference type="RuleBase" id="RU363051"/>
    </source>
</evidence>
<evidence type="ECO:0000256" key="7">
    <source>
        <dbReference type="ARBA" id="ARBA00023180"/>
    </source>
</evidence>
<feature type="chain" id="PRO_5035489446" description="Peroxidase" evidence="12">
    <location>
        <begin position="22"/>
        <end position="422"/>
    </location>
</feature>
<evidence type="ECO:0000256" key="10">
    <source>
        <dbReference type="PIRSR" id="PIRSR601621-3"/>
    </source>
</evidence>
<evidence type="ECO:0000256" key="5">
    <source>
        <dbReference type="ARBA" id="ARBA00023002"/>
    </source>
</evidence>
<dbReference type="PROSITE" id="PS00436">
    <property type="entry name" value="PEROXIDASE_2"/>
    <property type="match status" value="1"/>
</dbReference>
<accession>A0A8K0WUJ5</accession>
<evidence type="ECO:0000256" key="1">
    <source>
        <dbReference type="ARBA" id="ARBA00006089"/>
    </source>
</evidence>
<keyword evidence="7" id="KW-0325">Glycoprotein</keyword>
<name>A0A8K0WUJ5_9HYPO</name>
<feature type="disulfide bond" evidence="11">
    <location>
        <begin position="102"/>
        <end position="363"/>
    </location>
</feature>
<dbReference type="Pfam" id="PF00141">
    <property type="entry name" value="peroxidase"/>
    <property type="match status" value="1"/>
</dbReference>
<keyword evidence="15" id="KW-1185">Reference proteome</keyword>
<dbReference type="FunFam" id="1.10.520.10:FF:000021">
    <property type="entry name" value="Peroxidase"/>
    <property type="match status" value="1"/>
</dbReference>
<dbReference type="OrthoDB" id="2113341at2759"/>
<evidence type="ECO:0000259" key="13">
    <source>
        <dbReference type="PROSITE" id="PS50873"/>
    </source>
</evidence>
<dbReference type="GO" id="GO:0046872">
    <property type="term" value="F:metal ion binding"/>
    <property type="evidence" value="ECO:0007669"/>
    <property type="project" value="UniProtKB-UniRule"/>
</dbReference>
<feature type="binding site" evidence="9">
    <location>
        <position position="151"/>
    </location>
    <ligand>
        <name>Ca(2+)</name>
        <dbReference type="ChEBI" id="CHEBI:29108"/>
        <label>1</label>
    </ligand>
</feature>
<dbReference type="GO" id="GO:0020037">
    <property type="term" value="F:heme binding"/>
    <property type="evidence" value="ECO:0007669"/>
    <property type="project" value="UniProtKB-UniRule"/>
</dbReference>
<dbReference type="SUPFAM" id="SSF48113">
    <property type="entry name" value="Heme-dependent peroxidases"/>
    <property type="match status" value="1"/>
</dbReference>
<sequence length="422" mass="45991">MKLSTLFVATFAASGVQQVLCYPGMGQTVKDIKLAVRQEDHEHHGSLSEELIGDLATLPASKLTATGRTIKGIITGKVDAESNERSLIRPPLVALLCKRDTCCVWHHIAADMEALFRGKSGRCTELARQAIRIGFHDSGTWSKSGGGGGADGSIILAGEMARSDNIGMSEVVAMHQQLYQKYHDKLGYSAVTYADLIQVGAKVATVVCPLGPRIRTFVGRKDSSTPNPEGKLPSPFADAESLIAMFNDKTITPRGLVALIGAHTTSQQVAVNVSRSGDPQDSTPGVWDMLYYQETAGTVEVPDRVFRFQSDLNLAKHPETGPVFDEFAEPGDHAREDWNEDYAREYVRLSILGVNNINTMTECTQILPRAVTSFTNKDQSKINRWLKSFDWSSVSKKIADLLLSGDEITIPDTAIPTTNPKV</sequence>
<evidence type="ECO:0000256" key="9">
    <source>
        <dbReference type="PIRSR" id="PIRSR601621-2"/>
    </source>
</evidence>
<organism evidence="14 15">
    <name type="scientific">Stachybotrys elegans</name>
    <dbReference type="NCBI Taxonomy" id="80388"/>
    <lineage>
        <taxon>Eukaryota</taxon>
        <taxon>Fungi</taxon>
        <taxon>Dikarya</taxon>
        <taxon>Ascomycota</taxon>
        <taxon>Pezizomycotina</taxon>
        <taxon>Sordariomycetes</taxon>
        <taxon>Hypocreomycetidae</taxon>
        <taxon>Hypocreales</taxon>
        <taxon>Stachybotryaceae</taxon>
        <taxon>Stachybotrys</taxon>
    </lineage>
</organism>
<dbReference type="Gene3D" id="1.10.420.10">
    <property type="entry name" value="Peroxidase, domain 2"/>
    <property type="match status" value="1"/>
</dbReference>
<dbReference type="InterPro" id="IPR044831">
    <property type="entry name" value="Ccp1-like"/>
</dbReference>
<evidence type="ECO:0000256" key="6">
    <source>
        <dbReference type="ARBA" id="ARBA00023004"/>
    </source>
</evidence>
<dbReference type="GO" id="GO:0000302">
    <property type="term" value="P:response to reactive oxygen species"/>
    <property type="evidence" value="ECO:0007669"/>
    <property type="project" value="TreeGrafter"/>
</dbReference>
<keyword evidence="5 12" id="KW-0560">Oxidoreductase</keyword>
<keyword evidence="11" id="KW-1015">Disulfide bond</keyword>
<evidence type="ECO:0000256" key="2">
    <source>
        <dbReference type="ARBA" id="ARBA00022559"/>
    </source>
</evidence>
<dbReference type="EMBL" id="JAGPNK010000003">
    <property type="protein sequence ID" value="KAH7324784.1"/>
    <property type="molecule type" value="Genomic_DNA"/>
</dbReference>
<feature type="site" description="Transition state stabilizer" evidence="10">
    <location>
        <position position="132"/>
    </location>
</feature>
<dbReference type="InterPro" id="IPR019794">
    <property type="entry name" value="Peroxidases_AS"/>
</dbReference>
<evidence type="ECO:0000313" key="15">
    <source>
        <dbReference type="Proteomes" id="UP000813444"/>
    </source>
</evidence>
<comment type="caution">
    <text evidence="14">The sequence shown here is derived from an EMBL/GenBank/DDBJ whole genome shotgun (WGS) entry which is preliminary data.</text>
</comment>
<protein>
    <recommendedName>
        <fullName evidence="12">Peroxidase</fullName>
        <ecNumber evidence="12">1.11.1.-</ecNumber>
    </recommendedName>
</protein>
<proteinExistence type="inferred from homology"/>
<keyword evidence="3 9" id="KW-0349">Heme</keyword>
<evidence type="ECO:0000256" key="4">
    <source>
        <dbReference type="ARBA" id="ARBA00022723"/>
    </source>
</evidence>
<feature type="binding site" evidence="9">
    <location>
        <position position="149"/>
    </location>
    <ligand>
        <name>Ca(2+)</name>
        <dbReference type="ChEBI" id="CHEBI:29108"/>
        <label>1</label>
    </ligand>
</feature>